<protein>
    <submittedName>
        <fullName evidence="1">Uncharacterized protein</fullName>
    </submittedName>
</protein>
<accession>A0A4Y2LFS0</accession>
<reference evidence="1 2" key="1">
    <citation type="journal article" date="2019" name="Sci. Rep.">
        <title>Orb-weaving spider Araneus ventricosus genome elucidates the spidroin gene catalogue.</title>
        <authorList>
            <person name="Kono N."/>
            <person name="Nakamura H."/>
            <person name="Ohtoshi R."/>
            <person name="Moran D.A.P."/>
            <person name="Shinohara A."/>
            <person name="Yoshida Y."/>
            <person name="Fujiwara M."/>
            <person name="Mori M."/>
            <person name="Tomita M."/>
            <person name="Arakawa K."/>
        </authorList>
    </citation>
    <scope>NUCLEOTIDE SEQUENCE [LARGE SCALE GENOMIC DNA]</scope>
</reference>
<proteinExistence type="predicted"/>
<comment type="caution">
    <text evidence="1">The sequence shown here is derived from an EMBL/GenBank/DDBJ whole genome shotgun (WGS) entry which is preliminary data.</text>
</comment>
<sequence>MSWHPTVHTSVPHQRFRSNLLPGLVPDWVEEGVMNCISDRAFDSRHMISRATVDFRRNPGFEPGASGPKVETLPLGHRVSRQVDQKKGFKSRNLRRNCTCHRESNCDIASRDQDLIALFSKEELI</sequence>
<keyword evidence="2" id="KW-1185">Reference proteome</keyword>
<evidence type="ECO:0000313" key="1">
    <source>
        <dbReference type="EMBL" id="GBN13309.1"/>
    </source>
</evidence>
<evidence type="ECO:0000313" key="2">
    <source>
        <dbReference type="Proteomes" id="UP000499080"/>
    </source>
</evidence>
<name>A0A4Y2LFS0_ARAVE</name>
<organism evidence="1 2">
    <name type="scientific">Araneus ventricosus</name>
    <name type="common">Orbweaver spider</name>
    <name type="synonym">Epeira ventricosa</name>
    <dbReference type="NCBI Taxonomy" id="182803"/>
    <lineage>
        <taxon>Eukaryota</taxon>
        <taxon>Metazoa</taxon>
        <taxon>Ecdysozoa</taxon>
        <taxon>Arthropoda</taxon>
        <taxon>Chelicerata</taxon>
        <taxon>Arachnida</taxon>
        <taxon>Araneae</taxon>
        <taxon>Araneomorphae</taxon>
        <taxon>Entelegynae</taxon>
        <taxon>Araneoidea</taxon>
        <taxon>Araneidae</taxon>
        <taxon>Araneus</taxon>
    </lineage>
</organism>
<dbReference type="EMBL" id="BGPR01005769">
    <property type="protein sequence ID" value="GBN13309.1"/>
    <property type="molecule type" value="Genomic_DNA"/>
</dbReference>
<gene>
    <name evidence="1" type="ORF">AVEN_93212_1</name>
</gene>
<dbReference type="AlphaFoldDB" id="A0A4Y2LFS0"/>
<dbReference type="Proteomes" id="UP000499080">
    <property type="component" value="Unassembled WGS sequence"/>
</dbReference>